<feature type="transmembrane region" description="Helical" evidence="1">
    <location>
        <begin position="114"/>
        <end position="132"/>
    </location>
</feature>
<dbReference type="EMBL" id="OOFM01000001">
    <property type="protein sequence ID" value="SPL61312.1"/>
    <property type="molecule type" value="Genomic_DNA"/>
</dbReference>
<proteinExistence type="predicted"/>
<keyword evidence="1" id="KW-1133">Transmembrane helix</keyword>
<protein>
    <submittedName>
        <fullName evidence="2">Adenylate cyclase</fullName>
        <ecNumber evidence="2">4.6.1.1</ecNumber>
    </submittedName>
</protein>
<name>A0A2P9HB58_9HYPH</name>
<accession>A0A2P9HB58</accession>
<keyword evidence="1" id="KW-0812">Transmembrane</keyword>
<sequence>MLTAALEWSVPILLFLCGIALIVAAKLNATTIKWGVGLCLLGVGYSLMLIRTESFSAIKPLGEDLLILSGIAICCHAFASKFKLRVLSVFDALIVFLALAAAAFSLFYFQSVRLESLSVLTGCAVLLISYLSRVKFGMRTASEWILISVFSFALVCLLMQAAAYIFVQDVDPTVGLWSNSIWGVFLQYTGLFGGLILALSVLLTINLDIIAAYRDRISRVPDTLPLSKSRALDQSSVTVEASVLHSGAEIQHSSSTSADFSKTSTISMNGVNQREVEQNEFPDMDEAIRACLAKLTSAAEFSRSPRARKFLIYIVEETLSGRADRIKEYTIALDVFDRKSGHDLAGDSLVRTSAKRLRQSLDVYNNGKGKLEPIHIAIPKGSYIPKFFRNIPSDINPV</sequence>
<keyword evidence="1" id="KW-0472">Membrane</keyword>
<feature type="transmembrane region" description="Helical" evidence="1">
    <location>
        <begin position="186"/>
        <end position="209"/>
    </location>
</feature>
<dbReference type="GO" id="GO:0004016">
    <property type="term" value="F:adenylate cyclase activity"/>
    <property type="evidence" value="ECO:0007669"/>
    <property type="project" value="UniProtKB-EC"/>
</dbReference>
<evidence type="ECO:0000256" key="1">
    <source>
        <dbReference type="SAM" id="Phobius"/>
    </source>
</evidence>
<feature type="transmembrane region" description="Helical" evidence="1">
    <location>
        <begin position="6"/>
        <end position="25"/>
    </location>
</feature>
<reference evidence="3" key="1">
    <citation type="submission" date="2017-12" db="EMBL/GenBank/DDBJ databases">
        <authorList>
            <person name="Diaz M."/>
        </authorList>
    </citation>
    <scope>NUCLEOTIDE SEQUENCE [LARGE SCALE GENOMIC DNA]</scope>
    <source>
        <strain evidence="3">FI11154</strain>
    </source>
</reference>
<feature type="transmembrane region" description="Helical" evidence="1">
    <location>
        <begin position="32"/>
        <end position="50"/>
    </location>
</feature>
<gene>
    <name evidence="2" type="ORF">OHAE_4104</name>
</gene>
<evidence type="ECO:0000313" key="3">
    <source>
        <dbReference type="Proteomes" id="UP000246073"/>
    </source>
</evidence>
<organism evidence="2 3">
    <name type="scientific">Ochrobactrum soli</name>
    <dbReference type="NCBI Taxonomy" id="2448455"/>
    <lineage>
        <taxon>Bacteria</taxon>
        <taxon>Pseudomonadati</taxon>
        <taxon>Pseudomonadota</taxon>
        <taxon>Alphaproteobacteria</taxon>
        <taxon>Hyphomicrobiales</taxon>
        <taxon>Brucellaceae</taxon>
        <taxon>Brucella/Ochrobactrum group</taxon>
        <taxon>Ochrobactrum</taxon>
    </lineage>
</organism>
<dbReference type="EC" id="4.6.1.1" evidence="2"/>
<dbReference type="Proteomes" id="UP000246073">
    <property type="component" value="Unassembled WGS sequence"/>
</dbReference>
<evidence type="ECO:0000313" key="2">
    <source>
        <dbReference type="EMBL" id="SPL61312.1"/>
    </source>
</evidence>
<feature type="transmembrane region" description="Helical" evidence="1">
    <location>
        <begin position="86"/>
        <end position="108"/>
    </location>
</feature>
<feature type="transmembrane region" description="Helical" evidence="1">
    <location>
        <begin position="144"/>
        <end position="166"/>
    </location>
</feature>
<feature type="transmembrane region" description="Helical" evidence="1">
    <location>
        <begin position="62"/>
        <end position="79"/>
    </location>
</feature>
<keyword evidence="2" id="KW-0456">Lyase</keyword>
<dbReference type="AlphaFoldDB" id="A0A2P9HB58"/>
<dbReference type="RefSeq" id="WP_109365607.1">
    <property type="nucleotide sequence ID" value="NZ_OOFM01000001.1"/>
</dbReference>